<dbReference type="EMBL" id="JAACJL010000002">
    <property type="protein sequence ID" value="KAF4622135.1"/>
    <property type="molecule type" value="Genomic_DNA"/>
</dbReference>
<evidence type="ECO:0000256" key="1">
    <source>
        <dbReference type="SAM" id="MobiDB-lite"/>
    </source>
</evidence>
<feature type="domain" description="PPPDE" evidence="2">
    <location>
        <begin position="38"/>
        <end position="186"/>
    </location>
</feature>
<dbReference type="AlphaFoldDB" id="A0A8H4R4R0"/>
<feature type="compositionally biased region" description="Basic and acidic residues" evidence="1">
    <location>
        <begin position="1"/>
        <end position="14"/>
    </location>
</feature>
<dbReference type="PROSITE" id="PS51858">
    <property type="entry name" value="PPPDE"/>
    <property type="match status" value="1"/>
</dbReference>
<evidence type="ECO:0000259" key="2">
    <source>
        <dbReference type="PROSITE" id="PS51858"/>
    </source>
</evidence>
<accession>A0A8H4R4R0</accession>
<keyword evidence="4" id="KW-1185">Reference proteome</keyword>
<reference evidence="3 4" key="1">
    <citation type="submission" date="2019-12" db="EMBL/GenBank/DDBJ databases">
        <authorList>
            <person name="Floudas D."/>
            <person name="Bentzer J."/>
            <person name="Ahren D."/>
            <person name="Johansson T."/>
            <person name="Persson P."/>
            <person name="Tunlid A."/>
        </authorList>
    </citation>
    <scope>NUCLEOTIDE SEQUENCE [LARGE SCALE GENOMIC DNA]</scope>
    <source>
        <strain evidence="3 4">CBS 102.39</strain>
    </source>
</reference>
<organism evidence="3 4">
    <name type="scientific">Agrocybe pediades</name>
    <dbReference type="NCBI Taxonomy" id="84607"/>
    <lineage>
        <taxon>Eukaryota</taxon>
        <taxon>Fungi</taxon>
        <taxon>Dikarya</taxon>
        <taxon>Basidiomycota</taxon>
        <taxon>Agaricomycotina</taxon>
        <taxon>Agaricomycetes</taxon>
        <taxon>Agaricomycetidae</taxon>
        <taxon>Agaricales</taxon>
        <taxon>Agaricineae</taxon>
        <taxon>Strophariaceae</taxon>
        <taxon>Agrocybe</taxon>
    </lineage>
</organism>
<dbReference type="InterPro" id="IPR008580">
    <property type="entry name" value="PPPDE_dom"/>
</dbReference>
<comment type="caution">
    <text evidence="3">The sequence shown here is derived from an EMBL/GenBank/DDBJ whole genome shotgun (WGS) entry which is preliminary data.</text>
</comment>
<evidence type="ECO:0000313" key="3">
    <source>
        <dbReference type="EMBL" id="KAF4622135.1"/>
    </source>
</evidence>
<dbReference type="GO" id="GO:0008233">
    <property type="term" value="F:peptidase activity"/>
    <property type="evidence" value="ECO:0007669"/>
    <property type="project" value="InterPro"/>
</dbReference>
<gene>
    <name evidence="3" type="ORF">D9613_009090</name>
</gene>
<evidence type="ECO:0000313" key="4">
    <source>
        <dbReference type="Proteomes" id="UP000521872"/>
    </source>
</evidence>
<name>A0A8H4R4R0_9AGAR</name>
<feature type="region of interest" description="Disordered" evidence="1">
    <location>
        <begin position="1"/>
        <end position="37"/>
    </location>
</feature>
<dbReference type="Proteomes" id="UP000521872">
    <property type="component" value="Unassembled WGS sequence"/>
</dbReference>
<sequence length="261" mass="28857">MDTAVMKRADKPLAEEAEAQAQGRAPPQLNRQRRPNDVPVQRVVHLITRPLTSRVGNRTHHWALVVGEYYYELIRVNVAPPRGPTTGGKYIDFRQELRSALSKNWTWHNYGTTNRWEEDILVVSRRAINDMDPEYHLLNNNCQHFVQKLSAYIQGNMPTARPPIRGRMALDEGVIPDAGASSDVEGGVAPAAVETFDGPADSQLTPEQEEAAILACKEFMDTIMSEVDGIVTNDERGNSLVSIAAAEAAAITQTEEMVAIA</sequence>
<proteinExistence type="predicted"/>
<protein>
    <recommendedName>
        <fullName evidence="2">PPPDE domain-containing protein</fullName>
    </recommendedName>
</protein>
<feature type="compositionally biased region" description="Low complexity" evidence="1">
    <location>
        <begin position="19"/>
        <end position="28"/>
    </location>
</feature>